<dbReference type="STRING" id="97972.A0A2V1E0Z0"/>
<gene>
    <name evidence="1" type="ORF">DM02DRAFT_651793</name>
</gene>
<proteinExistence type="predicted"/>
<evidence type="ECO:0000313" key="2">
    <source>
        <dbReference type="Proteomes" id="UP000244855"/>
    </source>
</evidence>
<dbReference type="AlphaFoldDB" id="A0A2V1E0Z0"/>
<protein>
    <recommendedName>
        <fullName evidence="3">Transcription factor domain-containing protein</fullName>
    </recommendedName>
</protein>
<dbReference type="OrthoDB" id="4159781at2759"/>
<name>A0A2V1E0Z0_9PLEO</name>
<dbReference type="EMBL" id="KZ805323">
    <property type="protein sequence ID" value="PVI04187.1"/>
    <property type="molecule type" value="Genomic_DNA"/>
</dbReference>
<evidence type="ECO:0008006" key="3">
    <source>
        <dbReference type="Google" id="ProtNLM"/>
    </source>
</evidence>
<evidence type="ECO:0000313" key="1">
    <source>
        <dbReference type="EMBL" id="PVI04187.1"/>
    </source>
</evidence>
<organism evidence="1 2">
    <name type="scientific">Periconia macrospinosa</name>
    <dbReference type="NCBI Taxonomy" id="97972"/>
    <lineage>
        <taxon>Eukaryota</taxon>
        <taxon>Fungi</taxon>
        <taxon>Dikarya</taxon>
        <taxon>Ascomycota</taxon>
        <taxon>Pezizomycotina</taxon>
        <taxon>Dothideomycetes</taxon>
        <taxon>Pleosporomycetidae</taxon>
        <taxon>Pleosporales</taxon>
        <taxon>Massarineae</taxon>
        <taxon>Periconiaceae</taxon>
        <taxon>Periconia</taxon>
    </lineage>
</organism>
<keyword evidence="2" id="KW-1185">Reference proteome</keyword>
<dbReference type="PANTHER" id="PTHR37540:SF5">
    <property type="entry name" value="TRANSCRIPTION FACTOR DOMAIN-CONTAINING PROTEIN"/>
    <property type="match status" value="1"/>
</dbReference>
<accession>A0A2V1E0Z0</accession>
<dbReference type="PANTHER" id="PTHR37540">
    <property type="entry name" value="TRANSCRIPTION FACTOR (ACR-2), PUTATIVE-RELATED-RELATED"/>
    <property type="match status" value="1"/>
</dbReference>
<dbReference type="Proteomes" id="UP000244855">
    <property type="component" value="Unassembled WGS sequence"/>
</dbReference>
<sequence length="404" mass="45181">MVWEDMLSGHNQDSRQLIAMKSEVIHIINETLSHPEAERKLSDLNIISIIQLVEAEIMGCYDEVVSVHLLGLEEMIWRRGGLLKLGGQGTVAAMTAAIVYLDAIIRERLPTRMFLDYCVPYLHPVPIDHFVWESPVYCPRAEFLSAAGTAVCSKATLELLRKLCHVTDAYLYHTKYGFEAVGSTSFGDRRQYKCARANQHVALSEQNSNMFNEVYGYIFALEPSEDAVYECIRLVSLVYIFAITHRIPFSRAGQAPAVLAAFARKGNMNSIHQPSTFPQSSARVQRADIPLALLSSLNQTDIQGMWSELAGTLHWFLLVAAATAHPLSSRPTSQFYGEQNTDRAFTLAGYSGNTDTGREHERQTWVRKCLSSHACRIAIRLGFQCPTSTVIAQRRLLGIQELLG</sequence>
<reference evidence="1 2" key="1">
    <citation type="journal article" date="2018" name="Sci. Rep.">
        <title>Comparative genomics provides insights into the lifestyle and reveals functional heterogeneity of dark septate endophytic fungi.</title>
        <authorList>
            <person name="Knapp D.G."/>
            <person name="Nemeth J.B."/>
            <person name="Barry K."/>
            <person name="Hainaut M."/>
            <person name="Henrissat B."/>
            <person name="Johnson J."/>
            <person name="Kuo A."/>
            <person name="Lim J.H.P."/>
            <person name="Lipzen A."/>
            <person name="Nolan M."/>
            <person name="Ohm R.A."/>
            <person name="Tamas L."/>
            <person name="Grigoriev I.V."/>
            <person name="Spatafora J.W."/>
            <person name="Nagy L.G."/>
            <person name="Kovacs G.M."/>
        </authorList>
    </citation>
    <scope>NUCLEOTIDE SEQUENCE [LARGE SCALE GENOMIC DNA]</scope>
    <source>
        <strain evidence="1 2">DSE2036</strain>
    </source>
</reference>